<evidence type="ECO:0000313" key="3">
    <source>
        <dbReference type="EMBL" id="STX30966.1"/>
    </source>
</evidence>
<dbReference type="GO" id="GO:0047570">
    <property type="term" value="F:3-oxoadipate enol-lactonase activity"/>
    <property type="evidence" value="ECO:0007669"/>
    <property type="project" value="UniProtKB-EC"/>
</dbReference>
<reference evidence="3 5" key="2">
    <citation type="submission" date="2018-06" db="EMBL/GenBank/DDBJ databases">
        <authorList>
            <consortium name="Pathogen Informatics"/>
            <person name="Doyle S."/>
        </authorList>
    </citation>
    <scope>NUCLEOTIDE SEQUENCE [LARGE SCALE GENOMIC DNA]</scope>
    <source>
        <strain evidence="3 5">NCTC12437</strain>
    </source>
</reference>
<dbReference type="Gene3D" id="3.40.50.1820">
    <property type="entry name" value="alpha/beta hydrolase"/>
    <property type="match status" value="1"/>
</dbReference>
<dbReference type="OrthoDB" id="7057597at2"/>
<dbReference type="SUPFAM" id="SSF53474">
    <property type="entry name" value="alpha/beta-Hydrolases"/>
    <property type="match status" value="1"/>
</dbReference>
<proteinExistence type="predicted"/>
<dbReference type="InterPro" id="IPR000073">
    <property type="entry name" value="AB_hydrolase_1"/>
</dbReference>
<evidence type="ECO:0000313" key="4">
    <source>
        <dbReference type="Proteomes" id="UP000054735"/>
    </source>
</evidence>
<reference evidence="2 4" key="1">
    <citation type="submission" date="2015-11" db="EMBL/GenBank/DDBJ databases">
        <title>Genomic analysis of 38 Legionella species identifies large and diverse effector repertoires.</title>
        <authorList>
            <person name="Burstein D."/>
            <person name="Amaro F."/>
            <person name="Zusman T."/>
            <person name="Lifshitz Z."/>
            <person name="Cohen O."/>
            <person name="Gilbert J.A."/>
            <person name="Pupko T."/>
            <person name="Shuman H.A."/>
            <person name="Segal G."/>
        </authorList>
    </citation>
    <scope>NUCLEOTIDE SEQUENCE [LARGE SCALE GENOMIC DNA]</scope>
    <source>
        <strain evidence="2 4">CDC#1407-AL-14</strain>
    </source>
</reference>
<keyword evidence="4" id="KW-1185">Reference proteome</keyword>
<dbReference type="Proteomes" id="UP000255066">
    <property type="component" value="Unassembled WGS sequence"/>
</dbReference>
<feature type="domain" description="AB hydrolase-1" evidence="1">
    <location>
        <begin position="26"/>
        <end position="286"/>
    </location>
</feature>
<dbReference type="EMBL" id="LNXT01000048">
    <property type="protein sequence ID" value="KTC68321.1"/>
    <property type="molecule type" value="Genomic_DNA"/>
</dbReference>
<gene>
    <name evidence="3" type="primary">catD</name>
    <name evidence="2" type="ORF">Lbir_2923</name>
    <name evidence="3" type="ORF">NCTC12437_00733</name>
</gene>
<dbReference type="InterPro" id="IPR029058">
    <property type="entry name" value="AB_hydrolase_fold"/>
</dbReference>
<dbReference type="AlphaFoldDB" id="A0A378I850"/>
<dbReference type="PANTHER" id="PTHR43433:SF5">
    <property type="entry name" value="AB HYDROLASE-1 DOMAIN-CONTAINING PROTEIN"/>
    <property type="match status" value="1"/>
</dbReference>
<dbReference type="STRING" id="28083.Lbir_2923"/>
<keyword evidence="3" id="KW-0378">Hydrolase</keyword>
<name>A0A378I850_9GAMM</name>
<accession>A0A378I850</accession>
<dbReference type="InterPro" id="IPR050471">
    <property type="entry name" value="AB_hydrolase"/>
</dbReference>
<dbReference type="RefSeq" id="WP_058524893.1">
    <property type="nucleotide sequence ID" value="NZ_CAAAHV010000021.1"/>
</dbReference>
<evidence type="ECO:0000313" key="2">
    <source>
        <dbReference type="EMBL" id="KTC68321.1"/>
    </source>
</evidence>
<sequence length="303" mass="33879">MLDSIKFITVKSIKIAYETFGDPSHPAVVLLMGNSAQGLMWDESFCRQLAANRYFVIRFDYRDTGLSTCLDYDSHPYNLDDLTQDVLALMDQLSIERAHFIGLSMGGAIAQLLALYHLPRVLTISLMMTSPDLSVKNNAFKGIRSSHAMLPPPSADFIQQVIEINKCPAANDAEKLQQLIDNWRLANGGKAPFDDSYWRNLLGETMKREAANPTARDLKFANLGNHSKAQMASPEPNLEVIRKIDCPCLIIHGEEDPIFPVEHAKALEDGIRNSRFHLIKTMGHALNPCFFEEMISAIHGHLA</sequence>
<evidence type="ECO:0000313" key="5">
    <source>
        <dbReference type="Proteomes" id="UP000255066"/>
    </source>
</evidence>
<dbReference type="EC" id="3.1.1.24" evidence="3"/>
<dbReference type="PANTHER" id="PTHR43433">
    <property type="entry name" value="HYDROLASE, ALPHA/BETA FOLD FAMILY PROTEIN"/>
    <property type="match status" value="1"/>
</dbReference>
<dbReference type="Pfam" id="PF00561">
    <property type="entry name" value="Abhydrolase_1"/>
    <property type="match status" value="1"/>
</dbReference>
<evidence type="ECO:0000259" key="1">
    <source>
        <dbReference type="Pfam" id="PF00561"/>
    </source>
</evidence>
<protein>
    <submittedName>
        <fullName evidence="3">Alpha/beta hydrolase</fullName>
        <ecNumber evidence="3">3.1.1.24</ecNumber>
    </submittedName>
</protein>
<organism evidence="3 5">
    <name type="scientific">Legionella birminghamensis</name>
    <dbReference type="NCBI Taxonomy" id="28083"/>
    <lineage>
        <taxon>Bacteria</taxon>
        <taxon>Pseudomonadati</taxon>
        <taxon>Pseudomonadota</taxon>
        <taxon>Gammaproteobacteria</taxon>
        <taxon>Legionellales</taxon>
        <taxon>Legionellaceae</taxon>
        <taxon>Legionella</taxon>
    </lineage>
</organism>
<dbReference type="EMBL" id="UGNW01000001">
    <property type="protein sequence ID" value="STX30966.1"/>
    <property type="molecule type" value="Genomic_DNA"/>
</dbReference>
<dbReference type="Proteomes" id="UP000054735">
    <property type="component" value="Unassembled WGS sequence"/>
</dbReference>
<dbReference type="GO" id="GO:0046503">
    <property type="term" value="P:glycerolipid catabolic process"/>
    <property type="evidence" value="ECO:0007669"/>
    <property type="project" value="TreeGrafter"/>
</dbReference>
<dbReference type="GO" id="GO:0004806">
    <property type="term" value="F:triacylglycerol lipase activity"/>
    <property type="evidence" value="ECO:0007669"/>
    <property type="project" value="TreeGrafter"/>
</dbReference>